<gene>
    <name evidence="1" type="ORF">AMECASPLE_034997</name>
</gene>
<name>A0ABV0XW65_9TELE</name>
<keyword evidence="2" id="KW-1185">Reference proteome</keyword>
<proteinExistence type="predicted"/>
<evidence type="ECO:0000313" key="2">
    <source>
        <dbReference type="Proteomes" id="UP001469553"/>
    </source>
</evidence>
<protein>
    <submittedName>
        <fullName evidence="1">Uncharacterized protein</fullName>
    </submittedName>
</protein>
<organism evidence="1 2">
    <name type="scientific">Ameca splendens</name>
    <dbReference type="NCBI Taxonomy" id="208324"/>
    <lineage>
        <taxon>Eukaryota</taxon>
        <taxon>Metazoa</taxon>
        <taxon>Chordata</taxon>
        <taxon>Craniata</taxon>
        <taxon>Vertebrata</taxon>
        <taxon>Euteleostomi</taxon>
        <taxon>Actinopterygii</taxon>
        <taxon>Neopterygii</taxon>
        <taxon>Teleostei</taxon>
        <taxon>Neoteleostei</taxon>
        <taxon>Acanthomorphata</taxon>
        <taxon>Ovalentaria</taxon>
        <taxon>Atherinomorphae</taxon>
        <taxon>Cyprinodontiformes</taxon>
        <taxon>Goodeidae</taxon>
        <taxon>Ameca</taxon>
    </lineage>
</organism>
<dbReference type="Proteomes" id="UP001469553">
    <property type="component" value="Unassembled WGS sequence"/>
</dbReference>
<dbReference type="EMBL" id="JAHRIP010014495">
    <property type="protein sequence ID" value="MEQ2285734.1"/>
    <property type="molecule type" value="Genomic_DNA"/>
</dbReference>
<accession>A0ABV0XW65</accession>
<sequence>MTCTDSSSTHQGQRGEQERAAVYEQQLWRSVRSRAGQQIKYCSNRQQDDSLAVRTFPVEDKKAEYF</sequence>
<evidence type="ECO:0000313" key="1">
    <source>
        <dbReference type="EMBL" id="MEQ2285734.1"/>
    </source>
</evidence>
<comment type="caution">
    <text evidence="1">The sequence shown here is derived from an EMBL/GenBank/DDBJ whole genome shotgun (WGS) entry which is preliminary data.</text>
</comment>
<reference evidence="1 2" key="1">
    <citation type="submission" date="2021-06" db="EMBL/GenBank/DDBJ databases">
        <authorList>
            <person name="Palmer J.M."/>
        </authorList>
    </citation>
    <scope>NUCLEOTIDE SEQUENCE [LARGE SCALE GENOMIC DNA]</scope>
    <source>
        <strain evidence="1 2">AS_MEX2019</strain>
        <tissue evidence="1">Muscle</tissue>
    </source>
</reference>